<dbReference type="STRING" id="28377.ENSACAP00000023312"/>
<feature type="domain" description="Reverse transcriptase" evidence="2">
    <location>
        <begin position="498"/>
        <end position="772"/>
    </location>
</feature>
<keyword evidence="1" id="KW-0175">Coiled coil</keyword>
<reference evidence="3" key="3">
    <citation type="submission" date="2025-09" db="UniProtKB">
        <authorList>
            <consortium name="Ensembl"/>
        </authorList>
    </citation>
    <scope>IDENTIFICATION</scope>
</reference>
<evidence type="ECO:0000256" key="1">
    <source>
        <dbReference type="SAM" id="Coils"/>
    </source>
</evidence>
<protein>
    <recommendedName>
        <fullName evidence="2">Reverse transcriptase domain-containing protein</fullName>
    </recommendedName>
</protein>
<dbReference type="Pfam" id="PF00078">
    <property type="entry name" value="RVT_1"/>
    <property type="match status" value="1"/>
</dbReference>
<dbReference type="InterPro" id="IPR000477">
    <property type="entry name" value="RT_dom"/>
</dbReference>
<dbReference type="PANTHER" id="PTHR31635:SF196">
    <property type="entry name" value="REVERSE TRANSCRIPTASE DOMAIN-CONTAINING PROTEIN-RELATED"/>
    <property type="match status" value="1"/>
</dbReference>
<evidence type="ECO:0000313" key="3">
    <source>
        <dbReference type="Ensembl" id="ENSACAP00000023312.2"/>
    </source>
</evidence>
<dbReference type="CDD" id="cd01650">
    <property type="entry name" value="RT_nLTR_like"/>
    <property type="match status" value="1"/>
</dbReference>
<reference evidence="3 4" key="1">
    <citation type="submission" date="2009-12" db="EMBL/GenBank/DDBJ databases">
        <title>The Genome Sequence of Anolis carolinensis (Green Anole Lizard).</title>
        <authorList>
            <consortium name="The Genome Sequencing Platform"/>
            <person name="Di Palma F."/>
            <person name="Alfoldi J."/>
            <person name="Heiman D."/>
            <person name="Young S."/>
            <person name="Grabherr M."/>
            <person name="Johnson J."/>
            <person name="Lander E.S."/>
            <person name="Lindblad-Toh K."/>
        </authorList>
    </citation>
    <scope>NUCLEOTIDE SEQUENCE [LARGE SCALE GENOMIC DNA]</scope>
    <source>
        <strain evidence="3 4">JBL SC #1</strain>
    </source>
</reference>
<sequence length="1134" mass="134771">MEIKCHSNNINGLNSPNKRNRLFNHLKKLRFDLIALQETHICHRHDALLSHKGLGVVFSSTASEKKRGVVLYISEKLNPELAFKDEDGRWVGAKIRTDNQTILICNIYAPNGPKTLFIENLKKKIDEQDFDELILLGDFNGIIDPELDKRGGGLNNKAKKGRTRSGQLPTKFVKVLQDWDLIDTWRAHHDERRDFTYFSNRHNIWTRIDMVWMTTPMIPKVSKINILPRYISDHCPLEFIINRKQMNYNWRLNGNLIKSEGDITKNKKILQEYFDLNNSTEVSQQIIWDASKAFMRGHFIQQNAQKNKNKNRIRANLKEEIKRNESKLKQDPNDNRAKQDLENLRKQMTSLDLEEMANKLKFLKQQHFQNANKPGKWLAWKIRKEKKARTITEINSDGIRYTTEQEIADQFNKFYSKLYSKDNIRKDKIGEFLSIQKLHKITEKQREFLNKDITEKEIQRAINNMESNKAPGPDGLNGLYYKTFAEELTPHLKKIMNEILDNKKVPDTWRYATITVIPKDGQDPRLVKNYRPISLLNSDYKIFTNILAERLKEFLADWIGEDQTGFLPRRHMRDNVREIINIIEHYEGTKKEELALLAVDMEKAFDNLNWDLIKLLIKELDMGYKFTNAINQIYDQQEAKIKINSLESKNFEIQKGTRQGCPLSPLLFIFALELLIRNIRNDHQLKGASIRKHKYKIRAFADDLICIIEDPIKTMNIWIDKFKEFEKVSGLKINLDKTVILTKNMTNTRQKELMESTGIQVRKKIKYLGIILTAKNSQLLENNYDTKWKEIKKDLEKWRHLNLSLVGRVAAVKMTILPKMIFLFQNIPIIRNSLRFQKWNKDLSKFIWRGKKPRIKRIYLMDEKKRGGLGLPNLQLYHDACGLMWVKDWATLQKTRITVLEGADLRSGWHAYLWYNKKSIEKNFGNHFIRSSLLKIWDKYKRRLHQKTPLWISPLEACQRRELGAENWPRYKDILIRENDSYKLKNQEELLTEFKNIGWFQYIQIKEFYNKDKKLGFEDKENFWDKVIQSEKKIISKIYKKLLEWETETEPIKTCMTDWAKNIGAPIQLAEWEKSWNIRLKFTYATDLKENWIKMFYRWYWTPQKIAKFYNKTSNKCWKCGEEVGTFFHCWWTC</sequence>
<dbReference type="GO" id="GO:0003824">
    <property type="term" value="F:catalytic activity"/>
    <property type="evidence" value="ECO:0007669"/>
    <property type="project" value="InterPro"/>
</dbReference>
<dbReference type="PROSITE" id="PS50878">
    <property type="entry name" value="RT_POL"/>
    <property type="match status" value="1"/>
</dbReference>
<dbReference type="HOGENOM" id="CLU_000680_1_1_1"/>
<dbReference type="SUPFAM" id="SSF56672">
    <property type="entry name" value="DNA/RNA polymerases"/>
    <property type="match status" value="1"/>
</dbReference>
<dbReference type="CDD" id="cd09076">
    <property type="entry name" value="L1-EN"/>
    <property type="match status" value="1"/>
</dbReference>
<dbReference type="eggNOG" id="KOG1075">
    <property type="taxonomic scope" value="Eukaryota"/>
</dbReference>
<dbReference type="InterPro" id="IPR036691">
    <property type="entry name" value="Endo/exonu/phosph_ase_sf"/>
</dbReference>
<dbReference type="Ensembl" id="ENSACAT00000030732.2">
    <property type="protein sequence ID" value="ENSACAP00000023312.2"/>
    <property type="gene ID" value="ENSACAG00000029468.2"/>
</dbReference>
<dbReference type="Pfam" id="PF03372">
    <property type="entry name" value="Exo_endo_phos"/>
    <property type="match status" value="1"/>
</dbReference>
<name>R4GD67_ANOCA</name>
<proteinExistence type="predicted"/>
<dbReference type="AlphaFoldDB" id="R4GD67"/>
<dbReference type="Proteomes" id="UP000001646">
    <property type="component" value="Chromosome 1"/>
</dbReference>
<evidence type="ECO:0000259" key="2">
    <source>
        <dbReference type="PROSITE" id="PS50878"/>
    </source>
</evidence>
<dbReference type="Bgee" id="ENSACAG00000029468">
    <property type="expression patterns" value="Expressed in testis and 5 other cell types or tissues"/>
</dbReference>
<accession>R4GD67</accession>
<dbReference type="SUPFAM" id="SSF56219">
    <property type="entry name" value="DNase I-like"/>
    <property type="match status" value="1"/>
</dbReference>
<dbReference type="GeneTree" id="ENSGT01150000286916"/>
<evidence type="ECO:0000313" key="4">
    <source>
        <dbReference type="Proteomes" id="UP000001646"/>
    </source>
</evidence>
<feature type="coiled-coil region" evidence="1">
    <location>
        <begin position="300"/>
        <end position="366"/>
    </location>
</feature>
<dbReference type="InterPro" id="IPR043502">
    <property type="entry name" value="DNA/RNA_pol_sf"/>
</dbReference>
<dbReference type="Gene3D" id="3.60.10.10">
    <property type="entry name" value="Endonuclease/exonuclease/phosphatase"/>
    <property type="match status" value="1"/>
</dbReference>
<keyword evidence="4" id="KW-1185">Reference proteome</keyword>
<dbReference type="PANTHER" id="PTHR31635">
    <property type="entry name" value="REVERSE TRANSCRIPTASE DOMAIN-CONTAINING PROTEIN-RELATED"/>
    <property type="match status" value="1"/>
</dbReference>
<dbReference type="InterPro" id="IPR005135">
    <property type="entry name" value="Endo/exonuclease/phosphatase"/>
</dbReference>
<dbReference type="InParanoid" id="R4GD67"/>
<organism evidence="3 4">
    <name type="scientific">Anolis carolinensis</name>
    <name type="common">Green anole</name>
    <name type="synonym">American chameleon</name>
    <dbReference type="NCBI Taxonomy" id="28377"/>
    <lineage>
        <taxon>Eukaryota</taxon>
        <taxon>Metazoa</taxon>
        <taxon>Chordata</taxon>
        <taxon>Craniata</taxon>
        <taxon>Vertebrata</taxon>
        <taxon>Euteleostomi</taxon>
        <taxon>Lepidosauria</taxon>
        <taxon>Squamata</taxon>
        <taxon>Bifurcata</taxon>
        <taxon>Unidentata</taxon>
        <taxon>Episquamata</taxon>
        <taxon>Toxicofera</taxon>
        <taxon>Iguania</taxon>
        <taxon>Dactyloidae</taxon>
        <taxon>Anolis</taxon>
    </lineage>
</organism>
<reference evidence="3" key="2">
    <citation type="submission" date="2025-08" db="UniProtKB">
        <authorList>
            <consortium name="Ensembl"/>
        </authorList>
    </citation>
    <scope>IDENTIFICATION</scope>
</reference>